<feature type="transmembrane region" description="Helical" evidence="6">
    <location>
        <begin position="79"/>
        <end position="103"/>
    </location>
</feature>
<protein>
    <recommendedName>
        <fullName evidence="7">Major facilitator superfamily (MFS) profile domain-containing protein</fullName>
    </recommendedName>
</protein>
<dbReference type="EMBL" id="BJVJ01000019">
    <property type="protein sequence ID" value="GEL23419.1"/>
    <property type="molecule type" value="Genomic_DNA"/>
</dbReference>
<keyword evidence="9" id="KW-1185">Reference proteome</keyword>
<dbReference type="InterPro" id="IPR020846">
    <property type="entry name" value="MFS_dom"/>
</dbReference>
<dbReference type="SUPFAM" id="SSF103473">
    <property type="entry name" value="MFS general substrate transporter"/>
    <property type="match status" value="1"/>
</dbReference>
<evidence type="ECO:0000256" key="5">
    <source>
        <dbReference type="ARBA" id="ARBA00023136"/>
    </source>
</evidence>
<dbReference type="GO" id="GO:0005886">
    <property type="term" value="C:plasma membrane"/>
    <property type="evidence" value="ECO:0007669"/>
    <property type="project" value="UniProtKB-SubCell"/>
</dbReference>
<dbReference type="GO" id="GO:0022857">
    <property type="term" value="F:transmembrane transporter activity"/>
    <property type="evidence" value="ECO:0007669"/>
    <property type="project" value="InterPro"/>
</dbReference>
<dbReference type="AlphaFoldDB" id="A0A511DF60"/>
<gene>
    <name evidence="8" type="ORF">PSU4_23730</name>
</gene>
<evidence type="ECO:0000256" key="3">
    <source>
        <dbReference type="ARBA" id="ARBA00022692"/>
    </source>
</evidence>
<sequence length="144" mass="14075">MIGSLTSGWTGTVVRVGPTMLLAALLACAGLAAAGATTSAVVTGLALAAFSLGRAVGDVVRYAAVLEATPDALRGRVSAVWSAQLVTSAAVGAGVAGAVAGLVPVRWTLAGYGLVALVVLVLVALVLRPLRTLRRAAADGVATG</sequence>
<dbReference type="InterPro" id="IPR036259">
    <property type="entry name" value="MFS_trans_sf"/>
</dbReference>
<feature type="domain" description="Major facilitator superfamily (MFS) profile" evidence="7">
    <location>
        <begin position="1"/>
        <end position="144"/>
    </location>
</feature>
<evidence type="ECO:0000313" key="8">
    <source>
        <dbReference type="EMBL" id="GEL23419.1"/>
    </source>
</evidence>
<name>A0A511DF60_9PSEU</name>
<dbReference type="PANTHER" id="PTHR23513">
    <property type="entry name" value="INTEGRAL MEMBRANE EFFLUX PROTEIN-RELATED"/>
    <property type="match status" value="1"/>
</dbReference>
<feature type="transmembrane region" description="Helical" evidence="6">
    <location>
        <begin position="20"/>
        <end position="52"/>
    </location>
</feature>
<evidence type="ECO:0000313" key="9">
    <source>
        <dbReference type="Proteomes" id="UP000321685"/>
    </source>
</evidence>
<evidence type="ECO:0000256" key="4">
    <source>
        <dbReference type="ARBA" id="ARBA00022989"/>
    </source>
</evidence>
<keyword evidence="3 6" id="KW-0812">Transmembrane</keyword>
<accession>A0A511DF60</accession>
<keyword evidence="4 6" id="KW-1133">Transmembrane helix</keyword>
<evidence type="ECO:0000256" key="2">
    <source>
        <dbReference type="ARBA" id="ARBA00022475"/>
    </source>
</evidence>
<dbReference type="Gene3D" id="1.20.1250.20">
    <property type="entry name" value="MFS general substrate transporter like domains"/>
    <property type="match status" value="1"/>
</dbReference>
<dbReference type="PROSITE" id="PS50850">
    <property type="entry name" value="MFS"/>
    <property type="match status" value="1"/>
</dbReference>
<evidence type="ECO:0000256" key="6">
    <source>
        <dbReference type="SAM" id="Phobius"/>
    </source>
</evidence>
<organism evidence="8 9">
    <name type="scientific">Pseudonocardia sulfidoxydans NBRC 16205</name>
    <dbReference type="NCBI Taxonomy" id="1223511"/>
    <lineage>
        <taxon>Bacteria</taxon>
        <taxon>Bacillati</taxon>
        <taxon>Actinomycetota</taxon>
        <taxon>Actinomycetes</taxon>
        <taxon>Pseudonocardiales</taxon>
        <taxon>Pseudonocardiaceae</taxon>
        <taxon>Pseudonocardia</taxon>
    </lineage>
</organism>
<keyword evidence="5 6" id="KW-0472">Membrane</keyword>
<reference evidence="8 9" key="1">
    <citation type="submission" date="2019-07" db="EMBL/GenBank/DDBJ databases">
        <title>Whole genome shotgun sequence of Pseudonocardia sulfidoxydans NBRC 16205.</title>
        <authorList>
            <person name="Hosoyama A."/>
            <person name="Uohara A."/>
            <person name="Ohji S."/>
            <person name="Ichikawa N."/>
        </authorList>
    </citation>
    <scope>NUCLEOTIDE SEQUENCE [LARGE SCALE GENOMIC DNA]</scope>
    <source>
        <strain evidence="8 9">NBRC 16205</strain>
    </source>
</reference>
<comment type="caution">
    <text evidence="8">The sequence shown here is derived from an EMBL/GenBank/DDBJ whole genome shotgun (WGS) entry which is preliminary data.</text>
</comment>
<evidence type="ECO:0000259" key="7">
    <source>
        <dbReference type="PROSITE" id="PS50850"/>
    </source>
</evidence>
<proteinExistence type="predicted"/>
<evidence type="ECO:0000256" key="1">
    <source>
        <dbReference type="ARBA" id="ARBA00004651"/>
    </source>
</evidence>
<comment type="subcellular location">
    <subcellularLocation>
        <location evidence="1">Cell membrane</location>
        <topology evidence="1">Multi-pass membrane protein</topology>
    </subcellularLocation>
</comment>
<feature type="transmembrane region" description="Helical" evidence="6">
    <location>
        <begin position="109"/>
        <end position="127"/>
    </location>
</feature>
<dbReference type="PANTHER" id="PTHR23513:SF6">
    <property type="entry name" value="MAJOR FACILITATOR SUPERFAMILY ASSOCIATED DOMAIN-CONTAINING PROTEIN"/>
    <property type="match status" value="1"/>
</dbReference>
<dbReference type="Proteomes" id="UP000321685">
    <property type="component" value="Unassembled WGS sequence"/>
</dbReference>
<keyword evidence="2" id="KW-1003">Cell membrane</keyword>